<evidence type="ECO:0000256" key="2">
    <source>
        <dbReference type="ARBA" id="ARBA00022771"/>
    </source>
</evidence>
<accession>A0AAN6VR47</accession>
<dbReference type="Pfam" id="PF13695">
    <property type="entry name" value="Zn_ribbon_3CxxC"/>
    <property type="match status" value="1"/>
</dbReference>
<organism evidence="5 6">
    <name type="scientific">Chaetomidium leptoderma</name>
    <dbReference type="NCBI Taxonomy" id="669021"/>
    <lineage>
        <taxon>Eukaryota</taxon>
        <taxon>Fungi</taxon>
        <taxon>Dikarya</taxon>
        <taxon>Ascomycota</taxon>
        <taxon>Pezizomycotina</taxon>
        <taxon>Sordariomycetes</taxon>
        <taxon>Sordariomycetidae</taxon>
        <taxon>Sordariales</taxon>
        <taxon>Chaetomiaceae</taxon>
        <taxon>Chaetomidium</taxon>
    </lineage>
</organism>
<feature type="domain" description="3CxxC-type" evidence="4">
    <location>
        <begin position="45"/>
        <end position="145"/>
    </location>
</feature>
<keyword evidence="3" id="KW-0862">Zinc</keyword>
<dbReference type="SMART" id="SM01328">
    <property type="entry name" value="zf-3CxxC"/>
    <property type="match status" value="1"/>
</dbReference>
<dbReference type="InterPro" id="IPR027377">
    <property type="entry name" value="ZAR1/RTP1-5-like_Znf-3CxxC"/>
</dbReference>
<keyword evidence="2" id="KW-0863">Zinc-finger</keyword>
<comment type="caution">
    <text evidence="5">The sequence shown here is derived from an EMBL/GenBank/DDBJ whole genome shotgun (WGS) entry which is preliminary data.</text>
</comment>
<protein>
    <submittedName>
        <fullName evidence="5">Zinc-binding domain-containing protein</fullName>
    </submittedName>
</protein>
<evidence type="ECO:0000256" key="3">
    <source>
        <dbReference type="ARBA" id="ARBA00022833"/>
    </source>
</evidence>
<name>A0AAN6VR47_9PEZI</name>
<evidence type="ECO:0000313" key="5">
    <source>
        <dbReference type="EMBL" id="KAK4155742.1"/>
    </source>
</evidence>
<evidence type="ECO:0000256" key="1">
    <source>
        <dbReference type="ARBA" id="ARBA00022723"/>
    </source>
</evidence>
<sequence length="160" mass="18375">MAFAKKPYKPKRETVQETTAMFPSLHEDFNLTGGDDEAIEHYPTYIMGRFECRNKNCSKNGWGSKKIFIIIRRFPGNGYNAVVYKQCCKSCDKLGTMRIDENSYVERVAYRLKKWAGISMDTPEYNGPKVGPEHESDFCEGCKEGYCQRGGFRARVLQLV</sequence>
<dbReference type="AlphaFoldDB" id="A0AAN6VR47"/>
<keyword evidence="1" id="KW-0479">Metal-binding</keyword>
<dbReference type="GO" id="GO:0008270">
    <property type="term" value="F:zinc ion binding"/>
    <property type="evidence" value="ECO:0007669"/>
    <property type="project" value="UniProtKB-KW"/>
</dbReference>
<dbReference type="Proteomes" id="UP001302745">
    <property type="component" value="Unassembled WGS sequence"/>
</dbReference>
<reference evidence="5" key="2">
    <citation type="submission" date="2023-05" db="EMBL/GenBank/DDBJ databases">
        <authorList>
            <consortium name="Lawrence Berkeley National Laboratory"/>
            <person name="Steindorff A."/>
            <person name="Hensen N."/>
            <person name="Bonometti L."/>
            <person name="Westerberg I."/>
            <person name="Brannstrom I.O."/>
            <person name="Guillou S."/>
            <person name="Cros-Aarteil S."/>
            <person name="Calhoun S."/>
            <person name="Haridas S."/>
            <person name="Kuo A."/>
            <person name="Mondo S."/>
            <person name="Pangilinan J."/>
            <person name="Riley R."/>
            <person name="Labutti K."/>
            <person name="Andreopoulos B."/>
            <person name="Lipzen A."/>
            <person name="Chen C."/>
            <person name="Yanf M."/>
            <person name="Daum C."/>
            <person name="Ng V."/>
            <person name="Clum A."/>
            <person name="Ohm R."/>
            <person name="Martin F."/>
            <person name="Silar P."/>
            <person name="Natvig D."/>
            <person name="Lalanne C."/>
            <person name="Gautier V."/>
            <person name="Ament-Velasquez S.L."/>
            <person name="Kruys A."/>
            <person name="Hutchinson M.I."/>
            <person name="Powell A.J."/>
            <person name="Barry K."/>
            <person name="Miller A.N."/>
            <person name="Grigoriev I.V."/>
            <person name="Debuchy R."/>
            <person name="Gladieux P."/>
            <person name="Thoren M.H."/>
            <person name="Johannesson H."/>
        </authorList>
    </citation>
    <scope>NUCLEOTIDE SEQUENCE</scope>
    <source>
        <strain evidence="5">CBS 538.74</strain>
    </source>
</reference>
<reference evidence="5" key="1">
    <citation type="journal article" date="2023" name="Mol. Phylogenet. Evol.">
        <title>Genome-scale phylogeny and comparative genomics of the fungal order Sordariales.</title>
        <authorList>
            <person name="Hensen N."/>
            <person name="Bonometti L."/>
            <person name="Westerberg I."/>
            <person name="Brannstrom I.O."/>
            <person name="Guillou S."/>
            <person name="Cros-Aarteil S."/>
            <person name="Calhoun S."/>
            <person name="Haridas S."/>
            <person name="Kuo A."/>
            <person name="Mondo S."/>
            <person name="Pangilinan J."/>
            <person name="Riley R."/>
            <person name="LaButti K."/>
            <person name="Andreopoulos B."/>
            <person name="Lipzen A."/>
            <person name="Chen C."/>
            <person name="Yan M."/>
            <person name="Daum C."/>
            <person name="Ng V."/>
            <person name="Clum A."/>
            <person name="Steindorff A."/>
            <person name="Ohm R.A."/>
            <person name="Martin F."/>
            <person name="Silar P."/>
            <person name="Natvig D.O."/>
            <person name="Lalanne C."/>
            <person name="Gautier V."/>
            <person name="Ament-Velasquez S.L."/>
            <person name="Kruys A."/>
            <person name="Hutchinson M.I."/>
            <person name="Powell A.J."/>
            <person name="Barry K."/>
            <person name="Miller A.N."/>
            <person name="Grigoriev I.V."/>
            <person name="Debuchy R."/>
            <person name="Gladieux P."/>
            <person name="Hiltunen Thoren M."/>
            <person name="Johannesson H."/>
        </authorList>
    </citation>
    <scope>NUCLEOTIDE SEQUENCE</scope>
    <source>
        <strain evidence="5">CBS 538.74</strain>
    </source>
</reference>
<dbReference type="EMBL" id="MU856881">
    <property type="protein sequence ID" value="KAK4155742.1"/>
    <property type="molecule type" value="Genomic_DNA"/>
</dbReference>
<evidence type="ECO:0000259" key="4">
    <source>
        <dbReference type="SMART" id="SM01328"/>
    </source>
</evidence>
<evidence type="ECO:0000313" key="6">
    <source>
        <dbReference type="Proteomes" id="UP001302745"/>
    </source>
</evidence>
<proteinExistence type="predicted"/>
<keyword evidence="6" id="KW-1185">Reference proteome</keyword>
<gene>
    <name evidence="5" type="ORF">C8A00DRAFT_41670</name>
</gene>